<dbReference type="InterPro" id="IPR036726">
    <property type="entry name" value="GTP1_OBG_dom_sf"/>
</dbReference>
<evidence type="ECO:0000259" key="2">
    <source>
        <dbReference type="PROSITE" id="PS51883"/>
    </source>
</evidence>
<feature type="region of interest" description="Disordered" evidence="1">
    <location>
        <begin position="436"/>
        <end position="461"/>
    </location>
</feature>
<feature type="compositionally biased region" description="Polar residues" evidence="1">
    <location>
        <begin position="436"/>
        <end position="449"/>
    </location>
</feature>
<keyword evidence="4" id="KW-1185">Reference proteome</keyword>
<evidence type="ECO:0000313" key="4">
    <source>
        <dbReference type="Proteomes" id="UP000030747"/>
    </source>
</evidence>
<organism evidence="3 4">
    <name type="scientific">Eimeria tenella</name>
    <name type="common">Coccidian parasite</name>
    <dbReference type="NCBI Taxonomy" id="5802"/>
    <lineage>
        <taxon>Eukaryota</taxon>
        <taxon>Sar</taxon>
        <taxon>Alveolata</taxon>
        <taxon>Apicomplexa</taxon>
        <taxon>Conoidasida</taxon>
        <taxon>Coccidia</taxon>
        <taxon>Eucoccidiorida</taxon>
        <taxon>Eimeriorina</taxon>
        <taxon>Eimeriidae</taxon>
        <taxon>Eimeria</taxon>
    </lineage>
</organism>
<dbReference type="PANTHER" id="PTHR11702">
    <property type="entry name" value="DEVELOPMENTALLY REGULATED GTP-BINDING PROTEIN-RELATED"/>
    <property type="match status" value="1"/>
</dbReference>
<accession>U6KN31</accession>
<evidence type="ECO:0000256" key="1">
    <source>
        <dbReference type="SAM" id="MobiDB-lite"/>
    </source>
</evidence>
<dbReference type="InterPro" id="IPR006169">
    <property type="entry name" value="GTP1_OBG_dom"/>
</dbReference>
<dbReference type="PANTHER" id="PTHR11702:SF31">
    <property type="entry name" value="MITOCHONDRIAL RIBOSOME-ASSOCIATED GTPASE 2"/>
    <property type="match status" value="1"/>
</dbReference>
<dbReference type="OMA" id="LEDPYKW"/>
<dbReference type="PROSITE" id="PS51883">
    <property type="entry name" value="OBG"/>
    <property type="match status" value="1"/>
</dbReference>
<dbReference type="GO" id="GO:0005525">
    <property type="term" value="F:GTP binding"/>
    <property type="evidence" value="ECO:0007669"/>
    <property type="project" value="InterPro"/>
</dbReference>
<dbReference type="InterPro" id="IPR027417">
    <property type="entry name" value="P-loop_NTPase"/>
</dbReference>
<dbReference type="VEuPathDB" id="ToxoDB:ETH2_1041200"/>
<sequence length="899" mass="97061">MCEVWQQTKISDLSEMMRNGSLLFAWGLSRGVVSFSATTASVPGSRRLLEQPLKKLTQGDSGPRAEAREAAAAAAIVCTPVTVEGGSGGDGSIAFLRLKAAPRSGAAGGCGGRGGCVLLRAVGPLDESSGGLRRFTSLLESGSWRAASGATGAGQGKTGASGSDLLLGLPPNALVVDVSPLQTLAAVAMRRLLQQQQSDHEIIEAEQLKEEHRQLQEEQSRPLCCTYFAAPGETLVAARGGSGGRGNSAFVSNNNRHPLLSETGSPGEKRKLLVMHDFADFIVVGRMQSGKSTLLRALTSAAADTAPAEAMDSVGAATDASVAVGETAGSNSIAVTAEQGEHVLLDKATMQQQQQRQLQWLSAAVPDDVWLPTTEPAICIIPAPSEQMEAEQCGTDIQQQQQQGKRGLGDALQQAMELASAAPVVALDTPGLLTPAVSSDSEQAATYSESKWPPAAGQQDDPLKGLSAATAVVLVIDGSVPNPAGEFMMLHQEMLQANPQLSELPVILVLNKIDLRRQEQQEQGPSHDAELVESVRRQTGIKEVYAVSALRGDGCRGLLEALRRIAGLEAISPKQQQQLLLHFQQQQEQPQQEQQQQQLKQIDPAAYHLAFFAAYSAAAASARRHMLLFSVRELQQQQQNPGADLVQRPASAPPQRVSSISSKKHVYPCFPVLDDPYKWTLVELEGHGTLQRLLQSREVLHASPDFAGEDSISGRRCFELRGPLVPLLTEPVKFSSEAAKLRLYRQLNALDIIERAYTDVGANVGDYLLVGPVLLQLLPLLRHSRGRKRDYHHKFWCGDTLDILKKDGIPINICVVFKMLHRSAQAFDRIAQLTLMPSTDAVACVVGSLRQLAPEQCQHLVKRMMFSRQYTSTANPGHFVGIKVANFKRYVPVRIKFIK</sequence>
<reference evidence="3" key="2">
    <citation type="submission" date="2013-10" db="EMBL/GenBank/DDBJ databases">
        <authorList>
            <person name="Aslett M."/>
        </authorList>
    </citation>
    <scope>NUCLEOTIDE SEQUENCE [LARGE SCALE GENOMIC DNA]</scope>
    <source>
        <strain evidence="3">Houghton</strain>
    </source>
</reference>
<dbReference type="Gene3D" id="2.70.210.12">
    <property type="entry name" value="GTP1/OBG domain"/>
    <property type="match status" value="1"/>
</dbReference>
<dbReference type="RefSeq" id="XP_013230252.1">
    <property type="nucleotide sequence ID" value="XM_013374798.1"/>
</dbReference>
<dbReference type="EMBL" id="HG674448">
    <property type="protein sequence ID" value="CDJ39497.1"/>
    <property type="molecule type" value="Genomic_DNA"/>
</dbReference>
<evidence type="ECO:0000313" key="3">
    <source>
        <dbReference type="EMBL" id="CDJ39497.1"/>
    </source>
</evidence>
<name>U6KN31_EIMTE</name>
<dbReference type="AlphaFoldDB" id="U6KN31"/>
<protein>
    <recommendedName>
        <fullName evidence="2">Obg domain-containing protein</fullName>
    </recommendedName>
</protein>
<dbReference type="VEuPathDB" id="ToxoDB:ETH_00016950"/>
<proteinExistence type="predicted"/>
<dbReference type="GeneID" id="25252541"/>
<dbReference type="Gene3D" id="3.40.50.300">
    <property type="entry name" value="P-loop containing nucleotide triphosphate hydrolases"/>
    <property type="match status" value="1"/>
</dbReference>
<dbReference type="GO" id="GO:0042254">
    <property type="term" value="P:ribosome biogenesis"/>
    <property type="evidence" value="ECO:0007669"/>
    <property type="project" value="UniProtKB-UniRule"/>
</dbReference>
<dbReference type="InterPro" id="IPR045086">
    <property type="entry name" value="OBG_GTPase"/>
</dbReference>
<feature type="domain" description="Obg" evidence="2">
    <location>
        <begin position="73"/>
        <end position="279"/>
    </location>
</feature>
<dbReference type="SUPFAM" id="SSF52540">
    <property type="entry name" value="P-loop containing nucleoside triphosphate hydrolases"/>
    <property type="match status" value="1"/>
</dbReference>
<reference evidence="3" key="1">
    <citation type="submission" date="2013-10" db="EMBL/GenBank/DDBJ databases">
        <title>Genomic analysis of the causative agents of coccidiosis in chickens.</title>
        <authorList>
            <person name="Reid A.J."/>
            <person name="Blake D."/>
            <person name="Billington K."/>
            <person name="Browne H."/>
            <person name="Dunn M."/>
            <person name="Hung S."/>
            <person name="Kawahara F."/>
            <person name="Miranda-Saavedra D."/>
            <person name="Mourier T."/>
            <person name="Nagra H."/>
            <person name="Otto T.D."/>
            <person name="Rawlings N."/>
            <person name="Sanchez A."/>
            <person name="Sanders M."/>
            <person name="Subramaniam C."/>
            <person name="Tay Y."/>
            <person name="Dear P."/>
            <person name="Doerig C."/>
            <person name="Gruber A."/>
            <person name="Parkinson J."/>
            <person name="Shirley M."/>
            <person name="Wan K.L."/>
            <person name="Berriman M."/>
            <person name="Tomley F."/>
            <person name="Pain A."/>
        </authorList>
    </citation>
    <scope>NUCLEOTIDE SEQUENCE [LARGE SCALE GENOMIC DNA]</scope>
    <source>
        <strain evidence="3">Houghton</strain>
    </source>
</reference>
<dbReference type="GO" id="GO:0003924">
    <property type="term" value="F:GTPase activity"/>
    <property type="evidence" value="ECO:0007669"/>
    <property type="project" value="InterPro"/>
</dbReference>
<dbReference type="Proteomes" id="UP000030747">
    <property type="component" value="Unassembled WGS sequence"/>
</dbReference>
<dbReference type="Pfam" id="PF01018">
    <property type="entry name" value="GTP1_OBG"/>
    <property type="match status" value="2"/>
</dbReference>
<gene>
    <name evidence="3" type="ORF">ETH_00016950</name>
</gene>
<dbReference type="OrthoDB" id="347018at2759"/>
<dbReference type="SUPFAM" id="SSF82051">
    <property type="entry name" value="Obg GTP-binding protein N-terminal domain"/>
    <property type="match status" value="1"/>
</dbReference>